<dbReference type="PANTHER" id="PTHR23259:SF70">
    <property type="entry name" value="ACCESSORY GLAND PROTEIN ACP62F-RELATED"/>
    <property type="match status" value="1"/>
</dbReference>
<dbReference type="EMBL" id="NCKV01005382">
    <property type="protein sequence ID" value="RWS24098.1"/>
    <property type="molecule type" value="Genomic_DNA"/>
</dbReference>
<evidence type="ECO:0000313" key="5">
    <source>
        <dbReference type="EMBL" id="RWS24098.1"/>
    </source>
</evidence>
<accession>A0A443S959</accession>
<protein>
    <submittedName>
        <fullName evidence="5">Chymotrypsin inhibitor-like protein</fullName>
    </submittedName>
</protein>
<dbReference type="SUPFAM" id="SSF57567">
    <property type="entry name" value="Serine protease inhibitors"/>
    <property type="match status" value="1"/>
</dbReference>
<keyword evidence="1" id="KW-0646">Protease inhibitor</keyword>
<dbReference type="CDD" id="cd19941">
    <property type="entry name" value="TIL"/>
    <property type="match status" value="1"/>
</dbReference>
<dbReference type="InterPro" id="IPR002919">
    <property type="entry name" value="TIL_dom"/>
</dbReference>
<proteinExistence type="predicted"/>
<evidence type="ECO:0000259" key="4">
    <source>
        <dbReference type="Pfam" id="PF01826"/>
    </source>
</evidence>
<dbReference type="STRING" id="299467.A0A443S959"/>
<keyword evidence="3" id="KW-0732">Signal</keyword>
<dbReference type="Proteomes" id="UP000288716">
    <property type="component" value="Unassembled WGS sequence"/>
</dbReference>
<dbReference type="GO" id="GO:0030414">
    <property type="term" value="F:peptidase inhibitor activity"/>
    <property type="evidence" value="ECO:0007669"/>
    <property type="project" value="UniProtKB-KW"/>
</dbReference>
<keyword evidence="6" id="KW-1185">Reference proteome</keyword>
<sequence length="89" mass="10063">MKQTIIFVLFMFTLKLSVCLNSITDQQACRRGEVFQSCGTACETTCANIHNPPRYCTYQCISKCFCRQGLIRNFNGVCVPPTLCGRRRG</sequence>
<dbReference type="PANTHER" id="PTHR23259">
    <property type="entry name" value="RIDDLE"/>
    <property type="match status" value="1"/>
</dbReference>
<feature type="chain" id="PRO_5019438707" evidence="3">
    <location>
        <begin position="20"/>
        <end position="89"/>
    </location>
</feature>
<feature type="signal peptide" evidence="3">
    <location>
        <begin position="1"/>
        <end position="19"/>
    </location>
</feature>
<dbReference type="Pfam" id="PF01826">
    <property type="entry name" value="TIL"/>
    <property type="match status" value="1"/>
</dbReference>
<comment type="caution">
    <text evidence="5">The sequence shown here is derived from an EMBL/GenBank/DDBJ whole genome shotgun (WGS) entry which is preliminary data.</text>
</comment>
<dbReference type="InterPro" id="IPR036084">
    <property type="entry name" value="Ser_inhib-like_sf"/>
</dbReference>
<evidence type="ECO:0000256" key="1">
    <source>
        <dbReference type="ARBA" id="ARBA00022690"/>
    </source>
</evidence>
<name>A0A443S959_9ACAR</name>
<dbReference type="OrthoDB" id="6410882at2759"/>
<feature type="domain" description="TIL" evidence="4">
    <location>
        <begin position="29"/>
        <end position="84"/>
    </location>
</feature>
<dbReference type="VEuPathDB" id="VectorBase:LDEU007940"/>
<keyword evidence="2" id="KW-1015">Disulfide bond</keyword>
<dbReference type="Gene3D" id="2.10.25.10">
    <property type="entry name" value="Laminin"/>
    <property type="match status" value="1"/>
</dbReference>
<reference evidence="5 6" key="1">
    <citation type="journal article" date="2018" name="Gigascience">
        <title>Genomes of trombidid mites reveal novel predicted allergens and laterally-transferred genes associated with secondary metabolism.</title>
        <authorList>
            <person name="Dong X."/>
            <person name="Chaisiri K."/>
            <person name="Xia D."/>
            <person name="Armstrong S.D."/>
            <person name="Fang Y."/>
            <person name="Donnelly M.J."/>
            <person name="Kadowaki T."/>
            <person name="McGarry J.W."/>
            <person name="Darby A.C."/>
            <person name="Makepeace B.L."/>
        </authorList>
    </citation>
    <scope>NUCLEOTIDE SEQUENCE [LARGE SCALE GENOMIC DNA]</scope>
    <source>
        <strain evidence="5">UoL-UT</strain>
    </source>
</reference>
<evidence type="ECO:0000313" key="6">
    <source>
        <dbReference type="Proteomes" id="UP000288716"/>
    </source>
</evidence>
<evidence type="ECO:0000256" key="2">
    <source>
        <dbReference type="ARBA" id="ARBA00023157"/>
    </source>
</evidence>
<dbReference type="InterPro" id="IPR051368">
    <property type="entry name" value="SerProtInhib-TIL_Domain"/>
</dbReference>
<dbReference type="AlphaFoldDB" id="A0A443S959"/>
<gene>
    <name evidence="5" type="ORF">B4U80_02377</name>
</gene>
<evidence type="ECO:0000256" key="3">
    <source>
        <dbReference type="SAM" id="SignalP"/>
    </source>
</evidence>
<organism evidence="5 6">
    <name type="scientific">Leptotrombidium deliense</name>
    <dbReference type="NCBI Taxonomy" id="299467"/>
    <lineage>
        <taxon>Eukaryota</taxon>
        <taxon>Metazoa</taxon>
        <taxon>Ecdysozoa</taxon>
        <taxon>Arthropoda</taxon>
        <taxon>Chelicerata</taxon>
        <taxon>Arachnida</taxon>
        <taxon>Acari</taxon>
        <taxon>Acariformes</taxon>
        <taxon>Trombidiformes</taxon>
        <taxon>Prostigmata</taxon>
        <taxon>Anystina</taxon>
        <taxon>Parasitengona</taxon>
        <taxon>Trombiculoidea</taxon>
        <taxon>Trombiculidae</taxon>
        <taxon>Leptotrombidium</taxon>
    </lineage>
</organism>